<sequence>MPKHDSKRKAEVRAHMERTGLPYTAAAAAVDKASRRPQYDPEDFGPDPVVPYPEVKRRLDEADAVIEGETERQREEGISDSYRRAQAFDTRSMAWLELARLAEGTEYHAACMLASFHDQETAARIRFEHSIPSLFPQTMAARVGLQCCEWCGRPWQADPEGACEHCPRLMWGPTPRSADEARTGPAPVPVTREQLHPAPAYDD</sequence>
<evidence type="ECO:0000313" key="3">
    <source>
        <dbReference type="Proteomes" id="UP001432060"/>
    </source>
</evidence>
<geneLocation type="plasmid" evidence="2 3">
    <name>unnamed2</name>
</geneLocation>
<gene>
    <name evidence="2" type="ORF">OG515_37745</name>
</gene>
<feature type="compositionally biased region" description="Basic and acidic residues" evidence="1">
    <location>
        <begin position="8"/>
        <end position="18"/>
    </location>
</feature>
<accession>A0ABZ1XZA4</accession>
<feature type="region of interest" description="Disordered" evidence="1">
    <location>
        <begin position="174"/>
        <end position="203"/>
    </location>
</feature>
<keyword evidence="2" id="KW-0614">Plasmid</keyword>
<evidence type="ECO:0000313" key="2">
    <source>
        <dbReference type="EMBL" id="WUT87998.1"/>
    </source>
</evidence>
<reference evidence="2" key="1">
    <citation type="submission" date="2022-10" db="EMBL/GenBank/DDBJ databases">
        <title>The complete genomes of actinobacterial strains from the NBC collection.</title>
        <authorList>
            <person name="Joergensen T.S."/>
            <person name="Alvarez Arevalo M."/>
            <person name="Sterndorff E.B."/>
            <person name="Faurdal D."/>
            <person name="Vuksanovic O."/>
            <person name="Mourched A.-S."/>
            <person name="Charusanti P."/>
            <person name="Shaw S."/>
            <person name="Blin K."/>
            <person name="Weber T."/>
        </authorList>
    </citation>
    <scope>NUCLEOTIDE SEQUENCE</scope>
    <source>
        <strain evidence="2">NBC_00668</strain>
        <plasmid evidence="2">unnamed2</plasmid>
    </source>
</reference>
<proteinExistence type="predicted"/>
<dbReference type="EMBL" id="CP109021">
    <property type="protein sequence ID" value="WUT87998.1"/>
    <property type="molecule type" value="Genomic_DNA"/>
</dbReference>
<evidence type="ECO:0000256" key="1">
    <source>
        <dbReference type="SAM" id="MobiDB-lite"/>
    </source>
</evidence>
<feature type="region of interest" description="Disordered" evidence="1">
    <location>
        <begin position="1"/>
        <end position="53"/>
    </location>
</feature>
<keyword evidence="3" id="KW-1185">Reference proteome</keyword>
<protein>
    <submittedName>
        <fullName evidence="2">Uncharacterized protein</fullName>
    </submittedName>
</protein>
<name>A0ABZ1XZA4_9ACTN</name>
<dbReference type="RefSeq" id="WP_329404999.1">
    <property type="nucleotide sequence ID" value="NZ_CP109021.1"/>
</dbReference>
<organism evidence="2 3">
    <name type="scientific">Streptomyces melanogenes</name>
    <dbReference type="NCBI Taxonomy" id="67326"/>
    <lineage>
        <taxon>Bacteria</taxon>
        <taxon>Bacillati</taxon>
        <taxon>Actinomycetota</taxon>
        <taxon>Actinomycetes</taxon>
        <taxon>Kitasatosporales</taxon>
        <taxon>Streptomycetaceae</taxon>
        <taxon>Streptomyces</taxon>
    </lineage>
</organism>
<dbReference type="Proteomes" id="UP001432060">
    <property type="component" value="Plasmid unnamed2"/>
</dbReference>